<dbReference type="Gene3D" id="1.10.10.10">
    <property type="entry name" value="Winged helix-like DNA-binding domain superfamily/Winged helix DNA-binding domain"/>
    <property type="match status" value="1"/>
</dbReference>
<dbReference type="InterPro" id="IPR000835">
    <property type="entry name" value="HTH_MarR-typ"/>
</dbReference>
<dbReference type="PROSITE" id="PS50995">
    <property type="entry name" value="HTH_MARR_2"/>
    <property type="match status" value="1"/>
</dbReference>
<dbReference type="SMART" id="SM00347">
    <property type="entry name" value="HTH_MARR"/>
    <property type="match status" value="1"/>
</dbReference>
<dbReference type="GO" id="GO:0003700">
    <property type="term" value="F:DNA-binding transcription factor activity"/>
    <property type="evidence" value="ECO:0007669"/>
    <property type="project" value="InterPro"/>
</dbReference>
<dbReference type="Proteomes" id="UP000717981">
    <property type="component" value="Unassembled WGS sequence"/>
</dbReference>
<keyword evidence="3" id="KW-1185">Reference proteome</keyword>
<reference evidence="2" key="1">
    <citation type="submission" date="2017-10" db="EMBL/GenBank/DDBJ databases">
        <title>Whole genome sequencing of members of genus Pseudoxanthomonas.</title>
        <authorList>
            <person name="Kumar S."/>
            <person name="Bansal K."/>
            <person name="Kaur A."/>
            <person name="Patil P."/>
            <person name="Sharma S."/>
            <person name="Patil P.B."/>
        </authorList>
    </citation>
    <scope>NUCLEOTIDE SEQUENCE</scope>
    <source>
        <strain evidence="2">DSM 22914</strain>
    </source>
</reference>
<dbReference type="PANTHER" id="PTHR33164:SF57">
    <property type="entry name" value="MARR-FAMILY TRANSCRIPTIONAL REGULATOR"/>
    <property type="match status" value="1"/>
</dbReference>
<comment type="caution">
    <text evidence="2">The sequence shown here is derived from an EMBL/GenBank/DDBJ whole genome shotgun (WGS) entry which is preliminary data.</text>
</comment>
<name>A0A921TF22_9GAMM</name>
<dbReference type="AlphaFoldDB" id="A0A921TF22"/>
<accession>A0A921TF22</accession>
<dbReference type="InterPro" id="IPR036390">
    <property type="entry name" value="WH_DNA-bd_sf"/>
</dbReference>
<sequence>MAPTGNVQDTHIHERMRALHGALITLVSVMNRPRNDQRLIAAAGVRLDQALFRLLVMIERVGPIGVVELADRVGRDYTTVSRQVARLEAMELITRRGNPQDRRIREAVIAPRGKAMTERLDQVRARLAREVFRDWPERDVEELVRLLTRFAADLERLVEAAPG</sequence>
<feature type="domain" description="HTH marR-type" evidence="1">
    <location>
        <begin position="20"/>
        <end position="152"/>
    </location>
</feature>
<dbReference type="EMBL" id="PDWK01000082">
    <property type="protein sequence ID" value="KAF1685831.1"/>
    <property type="molecule type" value="Genomic_DNA"/>
</dbReference>
<gene>
    <name evidence="2" type="ORF">CR938_12625</name>
</gene>
<dbReference type="SUPFAM" id="SSF46785">
    <property type="entry name" value="Winged helix' DNA-binding domain"/>
    <property type="match status" value="1"/>
</dbReference>
<evidence type="ECO:0000313" key="3">
    <source>
        <dbReference type="Proteomes" id="UP000717981"/>
    </source>
</evidence>
<dbReference type="PRINTS" id="PR00598">
    <property type="entry name" value="HTHMARR"/>
</dbReference>
<dbReference type="PANTHER" id="PTHR33164">
    <property type="entry name" value="TRANSCRIPTIONAL REGULATOR, MARR FAMILY"/>
    <property type="match status" value="1"/>
</dbReference>
<protein>
    <submittedName>
        <fullName evidence="2">MarR family transcriptional regulator</fullName>
    </submittedName>
</protein>
<dbReference type="GO" id="GO:0006950">
    <property type="term" value="P:response to stress"/>
    <property type="evidence" value="ECO:0007669"/>
    <property type="project" value="TreeGrafter"/>
</dbReference>
<dbReference type="InterPro" id="IPR039422">
    <property type="entry name" value="MarR/SlyA-like"/>
</dbReference>
<evidence type="ECO:0000259" key="1">
    <source>
        <dbReference type="PROSITE" id="PS50995"/>
    </source>
</evidence>
<evidence type="ECO:0000313" key="2">
    <source>
        <dbReference type="EMBL" id="KAF1685831.1"/>
    </source>
</evidence>
<proteinExistence type="predicted"/>
<dbReference type="InterPro" id="IPR036388">
    <property type="entry name" value="WH-like_DNA-bd_sf"/>
</dbReference>
<dbReference type="Pfam" id="PF01047">
    <property type="entry name" value="MarR"/>
    <property type="match status" value="1"/>
</dbReference>
<dbReference type="OrthoDB" id="5974674at2"/>
<organism evidence="2 3">
    <name type="scientific">Pseudoxanthomonas taiwanensis</name>
    <dbReference type="NCBI Taxonomy" id="176598"/>
    <lineage>
        <taxon>Bacteria</taxon>
        <taxon>Pseudomonadati</taxon>
        <taxon>Pseudomonadota</taxon>
        <taxon>Gammaproteobacteria</taxon>
        <taxon>Lysobacterales</taxon>
        <taxon>Lysobacteraceae</taxon>
        <taxon>Pseudoxanthomonas</taxon>
    </lineage>
</organism>